<gene>
    <name evidence="4" type="ORF">Mam01_56500</name>
</gene>
<dbReference type="SUPFAM" id="SSF55729">
    <property type="entry name" value="Acyl-CoA N-acyltransferases (Nat)"/>
    <property type="match status" value="2"/>
</dbReference>
<sequence length="343" mass="37375">MRFPVRMHIERVAAAEHENGPEDGPEDSPAGLGGLFEIARVCALPGPAMSWPHFVAGAASGSSGERTESWVARDGGQVVGGHILRLPSHDNTHVALLQLMTHPGRRREGIGGALLDHAIARARAEGRSVLVGEAPADGPGSAFADARGFSRATTETRLVLDLPTADWSGLELLRARAVRHATGYSLERWAGPTPADLLDDMARLNEGMNDEPLGDLAMEDQRWTAERVRARDEMLSRAGQRTYTVIARHLGGGDPAGYTQLVIDAERPEGWVRQSSTAVLKAHRGRRLGLVLKLANLMWLRACEPSAERVITWNSVENPHMRSINETIGFEVFDTWHVLQLAI</sequence>
<keyword evidence="1" id="KW-0808">Transferase</keyword>
<dbReference type="InterPro" id="IPR016181">
    <property type="entry name" value="Acyl_CoA_acyltransferase"/>
</dbReference>
<evidence type="ECO:0000256" key="1">
    <source>
        <dbReference type="ARBA" id="ARBA00022679"/>
    </source>
</evidence>
<keyword evidence="2" id="KW-0012">Acyltransferase</keyword>
<dbReference type="EMBL" id="BOOB01000046">
    <property type="protein sequence ID" value="GIH35486.1"/>
    <property type="molecule type" value="Genomic_DNA"/>
</dbReference>
<feature type="domain" description="N-acetyltransferase" evidence="3">
    <location>
        <begin position="22"/>
        <end position="173"/>
    </location>
</feature>
<evidence type="ECO:0000256" key="2">
    <source>
        <dbReference type="ARBA" id="ARBA00023315"/>
    </source>
</evidence>
<proteinExistence type="predicted"/>
<accession>A0ABQ4FKZ0</accession>
<organism evidence="4 5">
    <name type="scientific">Microbispora amethystogenes</name>
    <dbReference type="NCBI Taxonomy" id="1427754"/>
    <lineage>
        <taxon>Bacteria</taxon>
        <taxon>Bacillati</taxon>
        <taxon>Actinomycetota</taxon>
        <taxon>Actinomycetes</taxon>
        <taxon>Streptosporangiales</taxon>
        <taxon>Streptosporangiaceae</taxon>
        <taxon>Microbispora</taxon>
    </lineage>
</organism>
<evidence type="ECO:0000313" key="5">
    <source>
        <dbReference type="Proteomes" id="UP000651728"/>
    </source>
</evidence>
<comment type="caution">
    <text evidence="4">The sequence shown here is derived from an EMBL/GenBank/DDBJ whole genome shotgun (WGS) entry which is preliminary data.</text>
</comment>
<protein>
    <submittedName>
        <fullName evidence="4">GNAT family N-acetyltransferase</fullName>
    </submittedName>
</protein>
<dbReference type="Pfam" id="PF00583">
    <property type="entry name" value="Acetyltransf_1"/>
    <property type="match status" value="1"/>
</dbReference>
<dbReference type="Gene3D" id="3.40.630.30">
    <property type="match status" value="1"/>
</dbReference>
<keyword evidence="5" id="KW-1185">Reference proteome</keyword>
<dbReference type="PROSITE" id="PS51186">
    <property type="entry name" value="GNAT"/>
    <property type="match status" value="1"/>
</dbReference>
<name>A0ABQ4FKZ0_9ACTN</name>
<reference evidence="4 5" key="1">
    <citation type="submission" date="2021-01" db="EMBL/GenBank/DDBJ databases">
        <title>Whole genome shotgun sequence of Microbispora amethystogenes NBRC 101907.</title>
        <authorList>
            <person name="Komaki H."/>
            <person name="Tamura T."/>
        </authorList>
    </citation>
    <scope>NUCLEOTIDE SEQUENCE [LARGE SCALE GENOMIC DNA]</scope>
    <source>
        <strain evidence="4 5">NBRC 101907</strain>
    </source>
</reference>
<dbReference type="Proteomes" id="UP000651728">
    <property type="component" value="Unassembled WGS sequence"/>
</dbReference>
<dbReference type="PANTHER" id="PTHR43877:SF1">
    <property type="entry name" value="ACETYLTRANSFERASE"/>
    <property type="match status" value="1"/>
</dbReference>
<dbReference type="CDD" id="cd04301">
    <property type="entry name" value="NAT_SF"/>
    <property type="match status" value="1"/>
</dbReference>
<dbReference type="PANTHER" id="PTHR43877">
    <property type="entry name" value="AMINOALKYLPHOSPHONATE N-ACETYLTRANSFERASE-RELATED-RELATED"/>
    <property type="match status" value="1"/>
</dbReference>
<dbReference type="InterPro" id="IPR050832">
    <property type="entry name" value="Bact_Acetyltransf"/>
</dbReference>
<evidence type="ECO:0000259" key="3">
    <source>
        <dbReference type="PROSITE" id="PS51186"/>
    </source>
</evidence>
<dbReference type="InterPro" id="IPR000182">
    <property type="entry name" value="GNAT_dom"/>
</dbReference>
<evidence type="ECO:0000313" key="4">
    <source>
        <dbReference type="EMBL" id="GIH35486.1"/>
    </source>
</evidence>